<dbReference type="AlphaFoldDB" id="A0A1M6DU89"/>
<evidence type="ECO:0000259" key="2">
    <source>
        <dbReference type="SMART" id="SM00646"/>
    </source>
</evidence>
<dbReference type="GO" id="GO:0008745">
    <property type="term" value="F:N-acetylmuramoyl-L-alanine amidase activity"/>
    <property type="evidence" value="ECO:0007669"/>
    <property type="project" value="InterPro"/>
</dbReference>
<dbReference type="OrthoDB" id="9806267at2"/>
<dbReference type="PANTHER" id="PTHR30404:SF0">
    <property type="entry name" value="N-ACETYLMURAMOYL-L-ALANINE AMIDASE AMIC"/>
    <property type="match status" value="1"/>
</dbReference>
<dbReference type="STRING" id="1122184.SAMN02745176_01297"/>
<dbReference type="GO" id="GO:0009253">
    <property type="term" value="P:peptidoglycan catabolic process"/>
    <property type="evidence" value="ECO:0007669"/>
    <property type="project" value="InterPro"/>
</dbReference>
<sequence length="243" mass="27635">MRVIVIGRKQLMKITAMIMGLIFLLFSAIFIDTDAMIISRFPMKNKIIIIDPGHGGIDPGAIGVTGVLEDEINLQIALKLRKLIEQSGGIALMIREDDSGLYSGGSSRIREKKNEDLRERRKMVNESSADIFISIHLNFFPQSQYYGAQCFYNEGDEEGKKLAELIQAELIDVIRNNNTRKAKSIDTVYILKNNKMPSVLVECGFISNYEEERLLKDEKYQEKLAWAIFMGIMKYLEGESLKI</sequence>
<reference evidence="3 4" key="1">
    <citation type="submission" date="2016-11" db="EMBL/GenBank/DDBJ databases">
        <authorList>
            <person name="Jaros S."/>
            <person name="Januszkiewicz K."/>
            <person name="Wedrychowicz H."/>
        </authorList>
    </citation>
    <scope>NUCLEOTIDE SEQUENCE [LARGE SCALE GENOMIC DNA]</scope>
    <source>
        <strain evidence="3 4">DSM 19022</strain>
    </source>
</reference>
<dbReference type="Proteomes" id="UP000184442">
    <property type="component" value="Unassembled WGS sequence"/>
</dbReference>
<name>A0A1M6DU89_9FIRM</name>
<proteinExistence type="predicted"/>
<dbReference type="InterPro" id="IPR002508">
    <property type="entry name" value="MurNAc-LAA_cat"/>
</dbReference>
<dbReference type="Gene3D" id="3.40.630.40">
    <property type="entry name" value="Zn-dependent exopeptidases"/>
    <property type="match status" value="1"/>
</dbReference>
<dbReference type="GO" id="GO:0030288">
    <property type="term" value="C:outer membrane-bounded periplasmic space"/>
    <property type="evidence" value="ECO:0007669"/>
    <property type="project" value="TreeGrafter"/>
</dbReference>
<keyword evidence="1" id="KW-0378">Hydrolase</keyword>
<dbReference type="SMART" id="SM00646">
    <property type="entry name" value="Ami_3"/>
    <property type="match status" value="1"/>
</dbReference>
<keyword evidence="4" id="KW-1185">Reference proteome</keyword>
<accession>A0A1M6DU89</accession>
<gene>
    <name evidence="3" type="ORF">SAMN02745176_01297</name>
</gene>
<organism evidence="3 4">
    <name type="scientific">Lutispora thermophila DSM 19022</name>
    <dbReference type="NCBI Taxonomy" id="1122184"/>
    <lineage>
        <taxon>Bacteria</taxon>
        <taxon>Bacillati</taxon>
        <taxon>Bacillota</taxon>
        <taxon>Clostridia</taxon>
        <taxon>Lutisporales</taxon>
        <taxon>Lutisporaceae</taxon>
        <taxon>Lutispora</taxon>
    </lineage>
</organism>
<dbReference type="SUPFAM" id="SSF53187">
    <property type="entry name" value="Zn-dependent exopeptidases"/>
    <property type="match status" value="1"/>
</dbReference>
<evidence type="ECO:0000313" key="3">
    <source>
        <dbReference type="EMBL" id="SHI76826.1"/>
    </source>
</evidence>
<dbReference type="InterPro" id="IPR050695">
    <property type="entry name" value="N-acetylmuramoyl_amidase_3"/>
</dbReference>
<dbReference type="InterPro" id="IPR014234">
    <property type="entry name" value="Spore_CwlD"/>
</dbReference>
<dbReference type="NCBIfam" id="TIGR02883">
    <property type="entry name" value="spore_cwlD"/>
    <property type="match status" value="1"/>
</dbReference>
<feature type="domain" description="MurNAc-LAA" evidence="2">
    <location>
        <begin position="121"/>
        <end position="233"/>
    </location>
</feature>
<dbReference type="PANTHER" id="PTHR30404">
    <property type="entry name" value="N-ACETYLMURAMOYL-L-ALANINE AMIDASE"/>
    <property type="match status" value="1"/>
</dbReference>
<evidence type="ECO:0000256" key="1">
    <source>
        <dbReference type="ARBA" id="ARBA00022801"/>
    </source>
</evidence>
<dbReference type="CDD" id="cd02696">
    <property type="entry name" value="MurNAc-LAA"/>
    <property type="match status" value="1"/>
</dbReference>
<dbReference type="Pfam" id="PF01520">
    <property type="entry name" value="Amidase_3"/>
    <property type="match status" value="1"/>
</dbReference>
<evidence type="ECO:0000313" key="4">
    <source>
        <dbReference type="Proteomes" id="UP000184442"/>
    </source>
</evidence>
<dbReference type="EMBL" id="FQZS01000007">
    <property type="protein sequence ID" value="SHI76826.1"/>
    <property type="molecule type" value="Genomic_DNA"/>
</dbReference>
<protein>
    <submittedName>
        <fullName evidence="3">N-acetylmuramoyl-L-alanine amidase</fullName>
    </submittedName>
</protein>